<comment type="similarity">
    <text evidence="2">Belongs to the cytochrome c family.</text>
</comment>
<evidence type="ECO:0000256" key="1">
    <source>
        <dbReference type="ARBA" id="ARBA00004569"/>
    </source>
</evidence>
<evidence type="ECO:0000256" key="9">
    <source>
        <dbReference type="PROSITE-ProRule" id="PRU00433"/>
    </source>
</evidence>
<evidence type="ECO:0000256" key="5">
    <source>
        <dbReference type="ARBA" id="ARBA00022660"/>
    </source>
</evidence>
<dbReference type="PROSITE" id="PS51007">
    <property type="entry name" value="CYTC"/>
    <property type="match status" value="1"/>
</dbReference>
<feature type="domain" description="Cytochrome c" evidence="10">
    <location>
        <begin position="190"/>
        <end position="291"/>
    </location>
</feature>
<dbReference type="FunFam" id="1.10.760.10:FF:000001">
    <property type="entry name" value="Cytochrome c iso-1"/>
    <property type="match status" value="1"/>
</dbReference>
<dbReference type="PRINTS" id="PR00604">
    <property type="entry name" value="CYTCHRMECIAB"/>
</dbReference>
<dbReference type="Gene3D" id="1.10.760.10">
    <property type="entry name" value="Cytochrome c-like domain"/>
    <property type="match status" value="1"/>
</dbReference>
<dbReference type="InterPro" id="IPR036909">
    <property type="entry name" value="Cyt_c-like_dom_sf"/>
</dbReference>
<evidence type="ECO:0000313" key="11">
    <source>
        <dbReference type="EMBL" id="SGZ24091.1"/>
    </source>
</evidence>
<keyword evidence="5" id="KW-0679">Respiratory chain</keyword>
<dbReference type="GO" id="GO:0046872">
    <property type="term" value="F:metal ion binding"/>
    <property type="evidence" value="ECO:0007669"/>
    <property type="project" value="UniProtKB-KW"/>
</dbReference>
<name>A0A2X0MQ40_9BASI</name>
<keyword evidence="12" id="KW-1185">Reference proteome</keyword>
<gene>
    <name evidence="11" type="primary">BQ5605_C023g09701</name>
    <name evidence="11" type="ORF">BQ5605_C023G09701</name>
</gene>
<organism evidence="11 12">
    <name type="scientific">Microbotryum silenes-dioicae</name>
    <dbReference type="NCBI Taxonomy" id="796604"/>
    <lineage>
        <taxon>Eukaryota</taxon>
        <taxon>Fungi</taxon>
        <taxon>Dikarya</taxon>
        <taxon>Basidiomycota</taxon>
        <taxon>Pucciniomycotina</taxon>
        <taxon>Microbotryomycetes</taxon>
        <taxon>Microbotryales</taxon>
        <taxon>Microbotryaceae</taxon>
        <taxon>Microbotryum</taxon>
    </lineage>
</organism>
<sequence>MSRNLRARADPKFAVIRRHHGPPSKSICRLPAEPDGASIGIRDRVRASIQEAVQWRRRFRIKIGASRCPKSFRVVPSSRSGWSGNQILLRGRVDPGCCGRLLQADRDALRQDRLRRLCSIHLSFLATCPKPHSIQTCLTLPVRHFVSSLWPSRRRLGFDVPIGQSQLANSHIFAPPPEIIASLSLGLNLGDATKGASLFKTRCAQCHTVEANGGHKVGPALHGLIGRQSGTAEKYSYTEANKKAAIHWDQDTLFEYLENPKKVIPGTKMAFGGLKKDKDRNHLIAYLVEATKDPTA</sequence>
<keyword evidence="3" id="KW-0813">Transport</keyword>
<reference evidence="11 12" key="1">
    <citation type="submission" date="2016-11" db="EMBL/GenBank/DDBJ databases">
        <authorList>
            <person name="Jaros S."/>
            <person name="Januszkiewicz K."/>
            <person name="Wedrychowicz H."/>
        </authorList>
    </citation>
    <scope>NUCLEOTIDE SEQUENCE [LARGE SCALE GENOMIC DNA]</scope>
</reference>
<evidence type="ECO:0000256" key="4">
    <source>
        <dbReference type="ARBA" id="ARBA00022617"/>
    </source>
</evidence>
<keyword evidence="6 9" id="KW-0479">Metal-binding</keyword>
<keyword evidence="7" id="KW-0249">Electron transport</keyword>
<dbReference type="GO" id="GO:0020037">
    <property type="term" value="F:heme binding"/>
    <property type="evidence" value="ECO:0007669"/>
    <property type="project" value="InterPro"/>
</dbReference>
<evidence type="ECO:0000313" key="12">
    <source>
        <dbReference type="Proteomes" id="UP000249464"/>
    </source>
</evidence>
<evidence type="ECO:0000256" key="6">
    <source>
        <dbReference type="ARBA" id="ARBA00022723"/>
    </source>
</evidence>
<evidence type="ECO:0000256" key="8">
    <source>
        <dbReference type="ARBA" id="ARBA00023004"/>
    </source>
</evidence>
<keyword evidence="4 9" id="KW-0349">Heme</keyword>
<dbReference type="EMBL" id="FQNC01000085">
    <property type="protein sequence ID" value="SGZ24091.1"/>
    <property type="molecule type" value="Genomic_DNA"/>
</dbReference>
<dbReference type="InterPro" id="IPR009056">
    <property type="entry name" value="Cyt_c-like_dom"/>
</dbReference>
<accession>A0A2X0MQ40</accession>
<protein>
    <submittedName>
        <fullName evidence="11">BQ5605_C023g09701 protein</fullName>
    </submittedName>
</protein>
<keyword evidence="8 9" id="KW-0408">Iron</keyword>
<dbReference type="PANTHER" id="PTHR11961">
    <property type="entry name" value="CYTOCHROME C"/>
    <property type="match status" value="1"/>
</dbReference>
<dbReference type="Pfam" id="PF00034">
    <property type="entry name" value="Cytochrom_C"/>
    <property type="match status" value="1"/>
</dbReference>
<dbReference type="GO" id="GO:0009055">
    <property type="term" value="F:electron transfer activity"/>
    <property type="evidence" value="ECO:0007669"/>
    <property type="project" value="InterPro"/>
</dbReference>
<proteinExistence type="inferred from homology"/>
<dbReference type="Proteomes" id="UP000249464">
    <property type="component" value="Unassembled WGS sequence"/>
</dbReference>
<comment type="subcellular location">
    <subcellularLocation>
        <location evidence="1">Mitochondrion intermembrane space</location>
    </subcellularLocation>
</comment>
<dbReference type="InterPro" id="IPR002327">
    <property type="entry name" value="Cyt_c_1A/1B"/>
</dbReference>
<evidence type="ECO:0000256" key="3">
    <source>
        <dbReference type="ARBA" id="ARBA00022448"/>
    </source>
</evidence>
<dbReference type="AlphaFoldDB" id="A0A2X0MQ40"/>
<dbReference type="STRING" id="796604.A0A2X0MQ40"/>
<evidence type="ECO:0000256" key="2">
    <source>
        <dbReference type="ARBA" id="ARBA00006488"/>
    </source>
</evidence>
<evidence type="ECO:0000256" key="7">
    <source>
        <dbReference type="ARBA" id="ARBA00022982"/>
    </source>
</evidence>
<dbReference type="GO" id="GO:0005758">
    <property type="term" value="C:mitochondrial intermembrane space"/>
    <property type="evidence" value="ECO:0007669"/>
    <property type="project" value="UniProtKB-SubCell"/>
</dbReference>
<dbReference type="SUPFAM" id="SSF46626">
    <property type="entry name" value="Cytochrome c"/>
    <property type="match status" value="1"/>
</dbReference>
<evidence type="ECO:0000259" key="10">
    <source>
        <dbReference type="PROSITE" id="PS51007"/>
    </source>
</evidence>